<dbReference type="Gene3D" id="3.75.10.10">
    <property type="entry name" value="L-arginine/glycine Amidinotransferase, Chain A"/>
    <property type="match status" value="1"/>
</dbReference>
<reference evidence="1 2" key="1">
    <citation type="submission" date="2019-03" db="EMBL/GenBank/DDBJ databases">
        <title>Genomics of glacier-inhabiting Cryobacterium strains.</title>
        <authorList>
            <person name="Liu Q."/>
            <person name="Xin Y.-H."/>
        </authorList>
    </citation>
    <scope>NUCLEOTIDE SEQUENCE [LARGE SCALE GENOMIC DNA]</scope>
    <source>
        <strain evidence="1 2">CGMCC 1.4292</strain>
    </source>
</reference>
<dbReference type="AlphaFoldDB" id="A0A4Y8KV54"/>
<dbReference type="GO" id="GO:0016740">
    <property type="term" value="F:transferase activity"/>
    <property type="evidence" value="ECO:0007669"/>
    <property type="project" value="UniProtKB-KW"/>
</dbReference>
<dbReference type="EMBL" id="SOHQ01000008">
    <property type="protein sequence ID" value="TFD81376.1"/>
    <property type="molecule type" value="Genomic_DNA"/>
</dbReference>
<dbReference type="RefSeq" id="WP_134172437.1">
    <property type="nucleotide sequence ID" value="NZ_SODI01000001.1"/>
</dbReference>
<evidence type="ECO:0000313" key="1">
    <source>
        <dbReference type="EMBL" id="TFD81376.1"/>
    </source>
</evidence>
<dbReference type="InterPro" id="IPR014541">
    <property type="entry name" value="Amdntrnsf_FN0238"/>
</dbReference>
<proteinExistence type="predicted"/>
<keyword evidence="1" id="KW-0808">Transferase</keyword>
<dbReference type="SUPFAM" id="SSF55909">
    <property type="entry name" value="Pentein"/>
    <property type="match status" value="1"/>
</dbReference>
<name>A0A4Y8KV54_9MICO</name>
<sequence>MSAQAPSAVLLVRPHHFHPNPQTQADNSFQSAAVPGTDLSLAGRAYDEVSLVAATLQEHGVTVHLFDDAHDASPDSVFPNNWFSTHAGGHVALYPMYAPNRRTERRPDVIELLKERYRVQDVIDYSGLEHDGIYLEGTGAMVLDHVSRVAYVARSHRADPIALERFCTNFGYEPMVFDAVDEAGVACYHTNVMMCIGTDFAFIGLDMITSASRRREIESRLAAPGRTVISLSQAQIRNFVGNAIELHGSEGRILALSKRAFTALAPEQLAIIEKSAQVVPLDVPTIELAGGSVRCMIAGIHLESRSPRTPAVAEAGVRTLSA</sequence>
<accession>A0A4Y8KV54</accession>
<dbReference type="OrthoDB" id="9788268at2"/>
<dbReference type="PANTHER" id="PTHR43224">
    <property type="entry name" value="AMIDINOTRANSFERASE"/>
    <property type="match status" value="1"/>
</dbReference>
<protein>
    <submittedName>
        <fullName evidence="1">Amidinotransferase</fullName>
    </submittedName>
</protein>
<dbReference type="NCBIfam" id="NF046062">
    <property type="entry name" value="citrull_CtlX"/>
    <property type="match status" value="1"/>
</dbReference>
<dbReference type="PIRSF" id="PIRSF028188">
    <property type="entry name" value="Amdntrnsf_FN0238"/>
    <property type="match status" value="1"/>
</dbReference>
<comment type="caution">
    <text evidence="1">The sequence shown here is derived from an EMBL/GenBank/DDBJ whole genome shotgun (WGS) entry which is preliminary data.</text>
</comment>
<dbReference type="PANTHER" id="PTHR43224:SF1">
    <property type="entry name" value="AMIDINOTRANSFERASE"/>
    <property type="match status" value="1"/>
</dbReference>
<dbReference type="Pfam" id="PF19420">
    <property type="entry name" value="DDAH_eukar"/>
    <property type="match status" value="1"/>
</dbReference>
<keyword evidence="2" id="KW-1185">Reference proteome</keyword>
<dbReference type="Proteomes" id="UP000298218">
    <property type="component" value="Unassembled WGS sequence"/>
</dbReference>
<organism evidence="1 2">
    <name type="scientific">Cryobacterium psychrophilum</name>
    <dbReference type="NCBI Taxonomy" id="41988"/>
    <lineage>
        <taxon>Bacteria</taxon>
        <taxon>Bacillati</taxon>
        <taxon>Actinomycetota</taxon>
        <taxon>Actinomycetes</taxon>
        <taxon>Micrococcales</taxon>
        <taxon>Microbacteriaceae</taxon>
        <taxon>Cryobacterium</taxon>
    </lineage>
</organism>
<gene>
    <name evidence="1" type="ORF">E3T53_02610</name>
</gene>
<evidence type="ECO:0000313" key="2">
    <source>
        <dbReference type="Proteomes" id="UP000298218"/>
    </source>
</evidence>